<reference evidence="1 2" key="1">
    <citation type="submission" date="2015-11" db="EMBL/GenBank/DDBJ databases">
        <authorList>
            <person name="Lin W."/>
        </authorList>
    </citation>
    <scope>NUCLEOTIDE SEQUENCE [LARGE SCALE GENOMIC DNA]</scope>
    <source>
        <strain evidence="1 2">HCH-1</strain>
    </source>
</reference>
<keyword evidence="2" id="KW-1185">Reference proteome</keyword>
<protein>
    <submittedName>
        <fullName evidence="1">NGG1p interacting factor 3 protein, NIF3</fullName>
    </submittedName>
</protein>
<proteinExistence type="predicted"/>
<organism evidence="1 2">
    <name type="scientific">Candidatus Magnetominusculus xianensis</name>
    <dbReference type="NCBI Taxonomy" id="1748249"/>
    <lineage>
        <taxon>Bacteria</taxon>
        <taxon>Pseudomonadati</taxon>
        <taxon>Nitrospirota</taxon>
        <taxon>Nitrospiria</taxon>
        <taxon>Nitrospirales</taxon>
        <taxon>Nitrospiraceae</taxon>
        <taxon>Candidatus Magnetominusculus</taxon>
    </lineage>
</organism>
<accession>A0ABR5SFV7</accession>
<dbReference type="InterPro" id="IPR036069">
    <property type="entry name" value="DUF34/NIF3_sf"/>
</dbReference>
<gene>
    <name evidence="1" type="ORF">ASN18_1416</name>
</gene>
<comment type="caution">
    <text evidence="1">The sequence shown here is derived from an EMBL/GenBank/DDBJ whole genome shotgun (WGS) entry which is preliminary data.</text>
</comment>
<name>A0ABR5SFV7_9BACT</name>
<dbReference type="SUPFAM" id="SSF102705">
    <property type="entry name" value="NIF3 (NGG1p interacting factor 3)-like"/>
    <property type="match status" value="1"/>
</dbReference>
<evidence type="ECO:0000313" key="1">
    <source>
        <dbReference type="EMBL" id="KWT86944.1"/>
    </source>
</evidence>
<sequence>MTLSEVYKRAVRHAIENDPRGEAAIALYLEDRKRQFDELKEKDKGFFDKESLSNPYADTRILNGTGDEEVTSALVGIDIETPEILLADNLNTKGKRIDAIIAHHPEGMPYANLHDVMSMQADILRTFGVPINVAESLMEGRISEVKRKLMPVNTARAVDAARLLGFPFMCIHTPADNMVAAYLQRLFDNNKPYALSNVIDMLMEIEEYKDAARCFCAPNILLGGPQRKAGKIFVDMTGGTEGSKDLFQVFSSSGINTIVGMHLSEEHKKEAEKYHINVVIAGHISSDNLGMNLLFDKIFAETTVELTGCSGFRRIARHNAV</sequence>
<dbReference type="RefSeq" id="WP_085052042.1">
    <property type="nucleotide sequence ID" value="NZ_LNQR01000054.1"/>
</dbReference>
<dbReference type="Proteomes" id="UP000060487">
    <property type="component" value="Unassembled WGS sequence"/>
</dbReference>
<evidence type="ECO:0000313" key="2">
    <source>
        <dbReference type="Proteomes" id="UP000060487"/>
    </source>
</evidence>
<dbReference type="EMBL" id="LNQR01000054">
    <property type="protein sequence ID" value="KWT86944.1"/>
    <property type="molecule type" value="Genomic_DNA"/>
</dbReference>